<feature type="domain" description="Ribosomal RNA adenine methylase transferase N-terminal" evidence="13">
    <location>
        <begin position="36"/>
        <end position="227"/>
    </location>
</feature>
<dbReference type="GeneID" id="105347283"/>
<comment type="similarity">
    <text evidence="11 12">Belongs to the class I-like SAM-binding methyltransferase superfamily. rRNA adenine N(6)-methyltransferase family.</text>
</comment>
<dbReference type="AlphaFoldDB" id="A0A8W8KPW6"/>
<keyword evidence="15" id="KW-1185">Reference proteome</keyword>
<reference evidence="14" key="1">
    <citation type="submission" date="2022-08" db="UniProtKB">
        <authorList>
            <consortium name="EnsemblMetazoa"/>
        </authorList>
    </citation>
    <scope>IDENTIFICATION</scope>
    <source>
        <strain evidence="14">05x7-T-G4-1.051#20</strain>
    </source>
</reference>
<dbReference type="GO" id="GO:0006391">
    <property type="term" value="P:transcription initiation at mitochondrial promoter"/>
    <property type="evidence" value="ECO:0007669"/>
    <property type="project" value="TreeGrafter"/>
</dbReference>
<keyword evidence="10" id="KW-0804">Transcription</keyword>
<evidence type="ECO:0000256" key="3">
    <source>
        <dbReference type="ARBA" id="ARBA00022603"/>
    </source>
</evidence>
<name>A0A8W8KPW6_MAGGI</name>
<evidence type="ECO:0000256" key="9">
    <source>
        <dbReference type="ARBA" id="ARBA00023128"/>
    </source>
</evidence>
<evidence type="ECO:0000256" key="2">
    <source>
        <dbReference type="ARBA" id="ARBA00022552"/>
    </source>
</evidence>
<dbReference type="NCBIfam" id="TIGR00755">
    <property type="entry name" value="ksgA"/>
    <property type="match status" value="1"/>
</dbReference>
<keyword evidence="9" id="KW-0496">Mitochondrion</keyword>
<dbReference type="GO" id="GO:0000179">
    <property type="term" value="F:rRNA (adenine-N6,N6-)-dimethyltransferase activity"/>
    <property type="evidence" value="ECO:0007669"/>
    <property type="project" value="UniProtKB-UniRule"/>
</dbReference>
<dbReference type="Pfam" id="PF00398">
    <property type="entry name" value="RrnaAD"/>
    <property type="match status" value="1"/>
</dbReference>
<feature type="binding site" evidence="11">
    <location>
        <position position="78"/>
    </location>
    <ligand>
        <name>S-adenosyl-L-methionine</name>
        <dbReference type="ChEBI" id="CHEBI:59789"/>
    </ligand>
</feature>
<dbReference type="InterPro" id="IPR001737">
    <property type="entry name" value="KsgA/Erm"/>
</dbReference>
<feature type="binding site" evidence="11">
    <location>
        <position position="31"/>
    </location>
    <ligand>
        <name>S-adenosyl-L-methionine</name>
        <dbReference type="ChEBI" id="CHEBI:59789"/>
    </ligand>
</feature>
<dbReference type="GO" id="GO:0005759">
    <property type="term" value="C:mitochondrial matrix"/>
    <property type="evidence" value="ECO:0007669"/>
    <property type="project" value="TreeGrafter"/>
</dbReference>
<dbReference type="FunFam" id="3.40.50.150:FF:000109">
    <property type="entry name" value="rRNA adenine N(6)-methyltransferase"/>
    <property type="match status" value="1"/>
</dbReference>
<dbReference type="Gene3D" id="3.40.50.150">
    <property type="entry name" value="Vaccinia Virus protein VP39"/>
    <property type="match status" value="1"/>
</dbReference>
<dbReference type="KEGG" id="crg:105347283"/>
<dbReference type="GO" id="GO:0034246">
    <property type="term" value="F:mitochondrial transcription factor activity"/>
    <property type="evidence" value="ECO:0007669"/>
    <property type="project" value="TreeGrafter"/>
</dbReference>
<dbReference type="EC" id="2.1.1.-" evidence="12"/>
<evidence type="ECO:0000256" key="7">
    <source>
        <dbReference type="ARBA" id="ARBA00022946"/>
    </source>
</evidence>
<feature type="binding site" evidence="11">
    <location>
        <position position="29"/>
    </location>
    <ligand>
        <name>S-adenosyl-L-methionine</name>
        <dbReference type="ChEBI" id="CHEBI:59789"/>
    </ligand>
</feature>
<dbReference type="CDD" id="cd02440">
    <property type="entry name" value="AdoMet_MTases"/>
    <property type="match status" value="1"/>
</dbReference>
<feature type="binding site" evidence="11">
    <location>
        <position position="104"/>
    </location>
    <ligand>
        <name>S-adenosyl-L-methionine</name>
        <dbReference type="ChEBI" id="CHEBI:59789"/>
    </ligand>
</feature>
<comment type="subcellular location">
    <subcellularLocation>
        <location evidence="1">Mitochondrion</location>
    </subcellularLocation>
</comment>
<dbReference type="SUPFAM" id="SSF53335">
    <property type="entry name" value="S-adenosyl-L-methionine-dependent methyltransferases"/>
    <property type="match status" value="1"/>
</dbReference>
<dbReference type="InterPro" id="IPR023165">
    <property type="entry name" value="rRNA_Ade_diMease-like_C"/>
</dbReference>
<evidence type="ECO:0000256" key="1">
    <source>
        <dbReference type="ARBA" id="ARBA00004173"/>
    </source>
</evidence>
<dbReference type="GO" id="GO:0003723">
    <property type="term" value="F:RNA binding"/>
    <property type="evidence" value="ECO:0007669"/>
    <property type="project" value="UniProtKB-UniRule"/>
</dbReference>
<evidence type="ECO:0000256" key="8">
    <source>
        <dbReference type="ARBA" id="ARBA00023015"/>
    </source>
</evidence>
<keyword evidence="6 11" id="KW-0694">RNA-binding</keyword>
<evidence type="ECO:0000256" key="12">
    <source>
        <dbReference type="RuleBase" id="RU362106"/>
    </source>
</evidence>
<protein>
    <recommendedName>
        <fullName evidence="12">rRNA adenine N(6)-methyltransferase</fullName>
        <ecNumber evidence="12">2.1.1.-</ecNumber>
    </recommendedName>
</protein>
<keyword evidence="3 11" id="KW-0489">Methyltransferase</keyword>
<dbReference type="InterPro" id="IPR029063">
    <property type="entry name" value="SAM-dependent_MTases_sf"/>
</dbReference>
<feature type="binding site" evidence="11">
    <location>
        <position position="56"/>
    </location>
    <ligand>
        <name>S-adenosyl-L-methionine</name>
        <dbReference type="ChEBI" id="CHEBI:59789"/>
    </ligand>
</feature>
<dbReference type="FunFam" id="1.10.8.100:FF:000006">
    <property type="entry name" value="rRNA adenine N(6)-methyltransferase"/>
    <property type="match status" value="1"/>
</dbReference>
<organism evidence="14 15">
    <name type="scientific">Magallana gigas</name>
    <name type="common">Pacific oyster</name>
    <name type="synonym">Crassostrea gigas</name>
    <dbReference type="NCBI Taxonomy" id="29159"/>
    <lineage>
        <taxon>Eukaryota</taxon>
        <taxon>Metazoa</taxon>
        <taxon>Spiralia</taxon>
        <taxon>Lophotrochozoa</taxon>
        <taxon>Mollusca</taxon>
        <taxon>Bivalvia</taxon>
        <taxon>Autobranchia</taxon>
        <taxon>Pteriomorphia</taxon>
        <taxon>Ostreida</taxon>
        <taxon>Ostreoidea</taxon>
        <taxon>Ostreidae</taxon>
        <taxon>Magallana</taxon>
    </lineage>
</organism>
<dbReference type="PANTHER" id="PTHR11727:SF17">
    <property type="entry name" value="DIMETHYLADENOSINE TRANSFERASE 1, MITOCHONDRIAL"/>
    <property type="match status" value="1"/>
</dbReference>
<dbReference type="RefSeq" id="XP_011454586.2">
    <property type="nucleotide sequence ID" value="XM_011456284.4"/>
</dbReference>
<dbReference type="PANTHER" id="PTHR11727">
    <property type="entry name" value="DIMETHYLADENOSINE TRANSFERASE"/>
    <property type="match status" value="1"/>
</dbReference>
<dbReference type="InterPro" id="IPR011530">
    <property type="entry name" value="rRNA_adenine_dimethylase"/>
</dbReference>
<evidence type="ECO:0000313" key="14">
    <source>
        <dbReference type="EnsemblMetazoa" id="G2444.1:cds"/>
    </source>
</evidence>
<proteinExistence type="inferred from homology"/>
<evidence type="ECO:0000256" key="10">
    <source>
        <dbReference type="ARBA" id="ARBA00023163"/>
    </source>
</evidence>
<dbReference type="EnsemblMetazoa" id="G2444.1">
    <property type="protein sequence ID" value="G2444.1:cds"/>
    <property type="gene ID" value="G2444"/>
</dbReference>
<evidence type="ECO:0000256" key="11">
    <source>
        <dbReference type="PROSITE-ProRule" id="PRU01026"/>
    </source>
</evidence>
<keyword evidence="2 12" id="KW-0698">rRNA processing</keyword>
<dbReference type="OMA" id="RIEQPFK"/>
<dbReference type="Proteomes" id="UP000005408">
    <property type="component" value="Unassembled WGS sequence"/>
</dbReference>
<evidence type="ECO:0000313" key="15">
    <source>
        <dbReference type="Proteomes" id="UP000005408"/>
    </source>
</evidence>
<evidence type="ECO:0000256" key="4">
    <source>
        <dbReference type="ARBA" id="ARBA00022679"/>
    </source>
</evidence>
<dbReference type="OrthoDB" id="16079at2759"/>
<keyword evidence="7" id="KW-0809">Transit peptide</keyword>
<accession>A0A8W8KPW6</accession>
<dbReference type="Gene3D" id="1.10.8.100">
    <property type="entry name" value="Ribosomal RNA adenine dimethylase-like, domain 2"/>
    <property type="match status" value="1"/>
</dbReference>
<feature type="binding site" evidence="11">
    <location>
        <position position="134"/>
    </location>
    <ligand>
        <name>S-adenosyl-L-methionine</name>
        <dbReference type="ChEBI" id="CHEBI:59789"/>
    </ligand>
</feature>
<keyword evidence="5 11" id="KW-0949">S-adenosyl-L-methionine</keyword>
<keyword evidence="4 11" id="KW-0808">Transferase</keyword>
<dbReference type="SMART" id="SM00650">
    <property type="entry name" value="rADc"/>
    <property type="match status" value="1"/>
</dbReference>
<dbReference type="InterPro" id="IPR020598">
    <property type="entry name" value="rRNA_Ade_methylase_Trfase_N"/>
</dbReference>
<evidence type="ECO:0000256" key="6">
    <source>
        <dbReference type="ARBA" id="ARBA00022884"/>
    </source>
</evidence>
<dbReference type="RefSeq" id="XP_065922090.1">
    <property type="nucleotide sequence ID" value="XM_066066018.1"/>
</dbReference>
<sequence length="338" mass="38704">MGSRLPPMPRISEIVKLYRLSATKKLSQNFLLDMNVCHKFVNCISVTKGSHICEVGPGPGGITRALLESDAEKVHVIEKDKRFLPPLEALRAASGGRLDVHLGDAKYFDMHSLFPPYCARPWQKMTPKVNIVGNLPFNVSLGLLLKWLEQISKKSGPWQLGRVPLTLTFQHEVAERILADVDSEHRCRLSIMSQYLCKIKYRYHIPGKVFVPAPKVHAAVLYIEPLNTPLIDQPFSLVEKVVSTIFHYRQKHIKRGAQDLFPPIMSNLVDDFFKISRVDPTKQSFRLSMEEWRELCYAYEQLCLLNPGLIDYNYREPRAKHMLTTSPLVRTSNLNELQ</sequence>
<evidence type="ECO:0000259" key="13">
    <source>
        <dbReference type="SMART" id="SM00650"/>
    </source>
</evidence>
<evidence type="ECO:0000256" key="5">
    <source>
        <dbReference type="ARBA" id="ARBA00022691"/>
    </source>
</evidence>
<dbReference type="PROSITE" id="PS51689">
    <property type="entry name" value="SAM_RNA_A_N6_MT"/>
    <property type="match status" value="1"/>
</dbReference>
<dbReference type="RefSeq" id="XP_065922091.1">
    <property type="nucleotide sequence ID" value="XM_066066019.1"/>
</dbReference>
<keyword evidence="8" id="KW-0805">Transcription regulation</keyword>